<gene>
    <name evidence="2" type="ORF">CARN6_2350</name>
</gene>
<dbReference type="SUPFAM" id="SSF117782">
    <property type="entry name" value="YbjQ-like"/>
    <property type="match status" value="1"/>
</dbReference>
<organism evidence="2">
    <name type="scientific">mine drainage metagenome</name>
    <dbReference type="NCBI Taxonomy" id="410659"/>
    <lineage>
        <taxon>unclassified sequences</taxon>
        <taxon>metagenomes</taxon>
        <taxon>ecological metagenomes</taxon>
    </lineage>
</organism>
<protein>
    <submittedName>
        <fullName evidence="2">Uncharacterized protein</fullName>
    </submittedName>
</protein>
<sequence>MEDTSMSASTEASPVLVLTINDCPGMRVVRVIGPVYGTGVRSRNIVGNFLGGVRAIFGGKQAGYLKMIAQTRDDALEQLAEHVRSLGANAVLGMRFDSGEFDAGQGQAMNEVTAYGTAVVVEG</sequence>
<dbReference type="PANTHER" id="PTHR34068:SF2">
    <property type="entry name" value="UPF0145 PROTEIN SCO3412"/>
    <property type="match status" value="1"/>
</dbReference>
<evidence type="ECO:0000313" key="2">
    <source>
        <dbReference type="EMBL" id="CBI08835.1"/>
    </source>
</evidence>
<dbReference type="Pfam" id="PF01906">
    <property type="entry name" value="YbjQ_1"/>
    <property type="match status" value="1"/>
</dbReference>
<dbReference type="EMBL" id="CABQ01000280">
    <property type="protein sequence ID" value="CBI08835.1"/>
    <property type="molecule type" value="Genomic_DNA"/>
</dbReference>
<evidence type="ECO:0000256" key="1">
    <source>
        <dbReference type="ARBA" id="ARBA00010751"/>
    </source>
</evidence>
<dbReference type="AlphaFoldDB" id="E6QNL4"/>
<comment type="similarity">
    <text evidence="1">Belongs to the UPF0145 family.</text>
</comment>
<dbReference type="PANTHER" id="PTHR34068">
    <property type="entry name" value="UPF0145 PROTEIN YBJQ"/>
    <property type="match status" value="1"/>
</dbReference>
<proteinExistence type="inferred from homology"/>
<dbReference type="HAMAP" id="MF_00338">
    <property type="entry name" value="UPF0145"/>
    <property type="match status" value="1"/>
</dbReference>
<dbReference type="Gene3D" id="3.30.110.70">
    <property type="entry name" value="Hypothetical protein apc22750. Chain B"/>
    <property type="match status" value="1"/>
</dbReference>
<reference evidence="2" key="1">
    <citation type="submission" date="2009-10" db="EMBL/GenBank/DDBJ databases">
        <title>Diversity of trophic interactions inside an arsenic-rich microbial ecosystem.</title>
        <authorList>
            <person name="Bertin P.N."/>
            <person name="Heinrich-Salmeron A."/>
            <person name="Pelletier E."/>
            <person name="Goulhen-Chollet F."/>
            <person name="Arsene-Ploetze F."/>
            <person name="Gallien S."/>
            <person name="Calteau A."/>
            <person name="Vallenet D."/>
            <person name="Casiot C."/>
            <person name="Chane-Woon-Ming B."/>
            <person name="Giloteaux L."/>
            <person name="Barakat M."/>
            <person name="Bonnefoy V."/>
            <person name="Bruneel O."/>
            <person name="Chandler M."/>
            <person name="Cleiss J."/>
            <person name="Duran R."/>
            <person name="Elbaz-Poulichet F."/>
            <person name="Fonknechten N."/>
            <person name="Lauga B."/>
            <person name="Mornico D."/>
            <person name="Ortet P."/>
            <person name="Schaeffer C."/>
            <person name="Siguier P."/>
            <person name="Alexander Thil Smith A."/>
            <person name="Van Dorsselaer A."/>
            <person name="Weissenbach J."/>
            <person name="Medigue C."/>
            <person name="Le Paslier D."/>
        </authorList>
    </citation>
    <scope>NUCLEOTIDE SEQUENCE</scope>
</reference>
<accession>E6QNL4</accession>
<dbReference type="InterPro" id="IPR002765">
    <property type="entry name" value="UPF0145_YbjQ-like"/>
</dbReference>
<comment type="caution">
    <text evidence="2">The sequence shown here is derived from an EMBL/GenBank/DDBJ whole genome shotgun (WGS) entry which is preliminary data.</text>
</comment>
<dbReference type="InterPro" id="IPR035439">
    <property type="entry name" value="UPF0145_dom_sf"/>
</dbReference>
<name>E6QNL4_9ZZZZ</name>